<evidence type="ECO:0000313" key="2">
    <source>
        <dbReference type="Proteomes" id="UP001204144"/>
    </source>
</evidence>
<keyword evidence="2" id="KW-1185">Reference proteome</keyword>
<name>A0AAE3KVR2_9BACT</name>
<dbReference type="AlphaFoldDB" id="A0AAE3KVR2"/>
<accession>A0AAE3KVR2</accession>
<reference evidence="1 2" key="1">
    <citation type="submission" date="2018-11" db="EMBL/GenBank/DDBJ databases">
        <title>Novel bacteria species description.</title>
        <authorList>
            <person name="Han J.-H."/>
        </authorList>
    </citation>
    <scope>NUCLEOTIDE SEQUENCE [LARGE SCALE GENOMIC DNA]</scope>
    <source>
        <strain evidence="1 2">KCTC23259</strain>
    </source>
</reference>
<comment type="caution">
    <text evidence="1">The sequence shown here is derived from an EMBL/GenBank/DDBJ whole genome shotgun (WGS) entry which is preliminary data.</text>
</comment>
<protein>
    <submittedName>
        <fullName evidence="1">Uncharacterized protein</fullName>
    </submittedName>
</protein>
<organism evidence="1 2">
    <name type="scientific">Lacihabitans soyangensis</name>
    <dbReference type="NCBI Taxonomy" id="869394"/>
    <lineage>
        <taxon>Bacteria</taxon>
        <taxon>Pseudomonadati</taxon>
        <taxon>Bacteroidota</taxon>
        <taxon>Cytophagia</taxon>
        <taxon>Cytophagales</taxon>
        <taxon>Leadbetterellaceae</taxon>
        <taxon>Lacihabitans</taxon>
    </lineage>
</organism>
<dbReference type="EMBL" id="RJUF01000002">
    <property type="protein sequence ID" value="MCP9761590.1"/>
    <property type="molecule type" value="Genomic_DNA"/>
</dbReference>
<evidence type="ECO:0000313" key="1">
    <source>
        <dbReference type="EMBL" id="MCP9761590.1"/>
    </source>
</evidence>
<dbReference type="Proteomes" id="UP001204144">
    <property type="component" value="Unassembled WGS sequence"/>
</dbReference>
<proteinExistence type="predicted"/>
<sequence length="62" mass="7291">MAKKIKEKVDLPKVHKDLEGFDVTINSFGEIQMSYNIEKINDFLNNKVEDKKLKHLKEDEKS</sequence>
<gene>
    <name evidence="1" type="ORF">EGI31_01395</name>
</gene>
<dbReference type="RefSeq" id="WP_255035332.1">
    <property type="nucleotide sequence ID" value="NZ_RJUF01000002.1"/>
</dbReference>